<dbReference type="EMBL" id="CABVJC010000002">
    <property type="protein sequence ID" value="VVP87734.1"/>
    <property type="molecule type" value="Genomic_DNA"/>
</dbReference>
<reference evidence="1 2" key="1">
    <citation type="submission" date="2019-09" db="EMBL/GenBank/DDBJ databases">
        <authorList>
            <person name="Chandra G."/>
            <person name="Truman W A."/>
        </authorList>
    </citation>
    <scope>NUCLEOTIDE SEQUENCE [LARGE SCALE GENOMIC DNA]</scope>
    <source>
        <strain evidence="1">PS941</strain>
    </source>
</reference>
<name>A0A5E7SNR4_PSEFL</name>
<organism evidence="1 2">
    <name type="scientific">Pseudomonas fluorescens</name>
    <dbReference type="NCBI Taxonomy" id="294"/>
    <lineage>
        <taxon>Bacteria</taxon>
        <taxon>Pseudomonadati</taxon>
        <taxon>Pseudomonadota</taxon>
        <taxon>Gammaproteobacteria</taxon>
        <taxon>Pseudomonadales</taxon>
        <taxon>Pseudomonadaceae</taxon>
        <taxon>Pseudomonas</taxon>
    </lineage>
</organism>
<gene>
    <name evidence="1" type="ORF">PS941_01375</name>
</gene>
<dbReference type="RefSeq" id="WP_150692488.1">
    <property type="nucleotide sequence ID" value="NZ_CABVJC010000002.1"/>
</dbReference>
<dbReference type="InterPro" id="IPR008868">
    <property type="entry name" value="TniB"/>
</dbReference>
<dbReference type="SUPFAM" id="SSF52540">
    <property type="entry name" value="P-loop containing nucleoside triphosphate hydrolases"/>
    <property type="match status" value="1"/>
</dbReference>
<sequence length="296" mass="33504">MSTMLDSSHLHPQVRFLLDQPNTARLEYVVLDRWINHAACSAIRNKAKSLLFLPHTTQATCFMIVGTGGTGKSSLLDRIAKDSESWSQRQAIAPGHIILKLSAEPTLANIIRTLCEQFGITNFNLRKDDIPAELSLIMRARGIKFILIDEFHHLLTVNRVEQRKNLNFFKNLSGPPLSLNIIAFGTHEALNAINLDIQLLSRFQVFELPQWKPNDELRAFLASYEKYMPLRLPSNLASKEIVQFLSTTLELTTRNIVNRLKWAALQAITDGTEKIQLENLTNATSIPDLTSIYEVE</sequence>
<dbReference type="InterPro" id="IPR027417">
    <property type="entry name" value="P-loop_NTPase"/>
</dbReference>
<dbReference type="AlphaFoldDB" id="A0A5E7SNR4"/>
<dbReference type="Gene3D" id="3.40.50.300">
    <property type="entry name" value="P-loop containing nucleotide triphosphate hydrolases"/>
    <property type="match status" value="1"/>
</dbReference>
<dbReference type="Pfam" id="PF05621">
    <property type="entry name" value="TniB"/>
    <property type="match status" value="1"/>
</dbReference>
<dbReference type="Proteomes" id="UP000326452">
    <property type="component" value="Unassembled WGS sequence"/>
</dbReference>
<protein>
    <submittedName>
        <fullName evidence="1">Uncharacterized protein</fullName>
    </submittedName>
</protein>
<evidence type="ECO:0000313" key="2">
    <source>
        <dbReference type="Proteomes" id="UP000326452"/>
    </source>
</evidence>
<accession>A0A5E7SNR4</accession>
<proteinExistence type="predicted"/>
<evidence type="ECO:0000313" key="1">
    <source>
        <dbReference type="EMBL" id="VVP87734.1"/>
    </source>
</evidence>
<dbReference type="OrthoDB" id="7006528at2"/>